<dbReference type="Proteomes" id="UP000235672">
    <property type="component" value="Unassembled WGS sequence"/>
</dbReference>
<evidence type="ECO:0000313" key="3">
    <source>
        <dbReference type="Proteomes" id="UP000235672"/>
    </source>
</evidence>
<accession>A0A2J6PN84</accession>
<protein>
    <submittedName>
        <fullName evidence="2">Uncharacterized protein</fullName>
    </submittedName>
</protein>
<organism evidence="2 3">
    <name type="scientific">Hyaloscypha hepaticicola</name>
    <dbReference type="NCBI Taxonomy" id="2082293"/>
    <lineage>
        <taxon>Eukaryota</taxon>
        <taxon>Fungi</taxon>
        <taxon>Dikarya</taxon>
        <taxon>Ascomycota</taxon>
        <taxon>Pezizomycotina</taxon>
        <taxon>Leotiomycetes</taxon>
        <taxon>Helotiales</taxon>
        <taxon>Hyaloscyphaceae</taxon>
        <taxon>Hyaloscypha</taxon>
    </lineage>
</organism>
<proteinExistence type="predicted"/>
<evidence type="ECO:0000256" key="1">
    <source>
        <dbReference type="SAM" id="MobiDB-lite"/>
    </source>
</evidence>
<name>A0A2J6PN84_9HELO</name>
<keyword evidence="3" id="KW-1185">Reference proteome</keyword>
<reference evidence="2 3" key="1">
    <citation type="submission" date="2016-05" db="EMBL/GenBank/DDBJ databases">
        <title>A degradative enzymes factory behind the ericoid mycorrhizal symbiosis.</title>
        <authorList>
            <consortium name="DOE Joint Genome Institute"/>
            <person name="Martino E."/>
            <person name="Morin E."/>
            <person name="Grelet G."/>
            <person name="Kuo A."/>
            <person name="Kohler A."/>
            <person name="Daghino S."/>
            <person name="Barry K."/>
            <person name="Choi C."/>
            <person name="Cichocki N."/>
            <person name="Clum A."/>
            <person name="Copeland A."/>
            <person name="Hainaut M."/>
            <person name="Haridas S."/>
            <person name="Labutti K."/>
            <person name="Lindquist E."/>
            <person name="Lipzen A."/>
            <person name="Khouja H.-R."/>
            <person name="Murat C."/>
            <person name="Ohm R."/>
            <person name="Olson A."/>
            <person name="Spatafora J."/>
            <person name="Veneault-Fourrey C."/>
            <person name="Henrissat B."/>
            <person name="Grigoriev I."/>
            <person name="Martin F."/>
            <person name="Perotto S."/>
        </authorList>
    </citation>
    <scope>NUCLEOTIDE SEQUENCE [LARGE SCALE GENOMIC DNA]</scope>
    <source>
        <strain evidence="2 3">UAMH 7357</strain>
    </source>
</reference>
<dbReference type="EMBL" id="KZ613513">
    <property type="protein sequence ID" value="PMD15467.1"/>
    <property type="molecule type" value="Genomic_DNA"/>
</dbReference>
<gene>
    <name evidence="2" type="ORF">NA56DRAFT_709891</name>
</gene>
<sequence>MTTSPHPKTSKMSLPSPPPSSLQTQRNPNPLLTHLASIPSRIKHGISTWDGEYRAFNTEYGTEMTLLGFMEACREAAGAVKGGGGKGLMLGELFEKEEMLGDVERARERERKVEGGVKGEEGQGKGEWKVCGCNWCERLSARGMGGVVY</sequence>
<feature type="region of interest" description="Disordered" evidence="1">
    <location>
        <begin position="1"/>
        <end position="29"/>
    </location>
</feature>
<dbReference type="AlphaFoldDB" id="A0A2J6PN84"/>
<evidence type="ECO:0000313" key="2">
    <source>
        <dbReference type="EMBL" id="PMD15467.1"/>
    </source>
</evidence>